<evidence type="ECO:0000256" key="1">
    <source>
        <dbReference type="ARBA" id="ARBA00023002"/>
    </source>
</evidence>
<feature type="compositionally biased region" description="Polar residues" evidence="2">
    <location>
        <begin position="65"/>
        <end position="83"/>
    </location>
</feature>
<feature type="compositionally biased region" description="Basic and acidic residues" evidence="2">
    <location>
        <begin position="236"/>
        <end position="248"/>
    </location>
</feature>
<keyword evidence="1" id="KW-0560">Oxidoreductase</keyword>
<dbReference type="Gene3D" id="2.30.110.10">
    <property type="entry name" value="Electron Transport, Fmn-binding Protein, Chain A"/>
    <property type="match status" value="1"/>
</dbReference>
<dbReference type="SMART" id="SM00903">
    <property type="entry name" value="Flavin_Reduct"/>
    <property type="match status" value="1"/>
</dbReference>
<dbReference type="PANTHER" id="PTHR30466">
    <property type="entry name" value="FLAVIN REDUCTASE"/>
    <property type="match status" value="1"/>
</dbReference>
<proteinExistence type="predicted"/>
<feature type="compositionally biased region" description="Polar residues" evidence="2">
    <location>
        <begin position="149"/>
        <end position="160"/>
    </location>
</feature>
<feature type="domain" description="Flavin reductase like" evidence="3">
    <location>
        <begin position="116"/>
        <end position="349"/>
    </location>
</feature>
<sequence>MKSFCTASWAARTPVGRNGVCRNAIISVGARQKVAANNQVRLYSESPTGIQIESLNTAAGTIAETKSSTQAPLEPASPNTNDAGTGLTEAPPQKTPLSFRRISDSHITPDRFRELMRHVSHPVVVISSLYLPPIPKTETSTTKTTTTTAPSNRPGSNKSQTTEEGRPCSSPIPRAMTVSSFTSIRLMPTPYIMFNISLPSNTYEAIASSHRFNVHILADNEEGAWLANRFAQGGSRLDRQTDDNDNGRPTKGVSRSNVRVHGRSTWNSEWDRYVGKTNRMTPYSSWTPLSRNSVPIIQSNGVLYTLRCVVLERMHSNSRLFGLINLGRSTSIIVAEVEDFVHGQGKHSSIPEDGIGLSYALQHYRKTGEAHDLHTQSNGGKELPSNKEKMEPITESIRTEPAEGHTE</sequence>
<evidence type="ECO:0000259" key="3">
    <source>
        <dbReference type="SMART" id="SM00903"/>
    </source>
</evidence>
<evidence type="ECO:0000256" key="2">
    <source>
        <dbReference type="SAM" id="MobiDB-lite"/>
    </source>
</evidence>
<dbReference type="EMBL" id="JARVKM010000007">
    <property type="protein sequence ID" value="KAK9780165.1"/>
    <property type="molecule type" value="Genomic_DNA"/>
</dbReference>
<feature type="region of interest" description="Disordered" evidence="2">
    <location>
        <begin position="235"/>
        <end position="257"/>
    </location>
</feature>
<feature type="region of interest" description="Disordered" evidence="2">
    <location>
        <begin position="65"/>
        <end position="97"/>
    </location>
</feature>
<gene>
    <name evidence="4" type="ORF">SCAR479_02802</name>
</gene>
<evidence type="ECO:0000313" key="4">
    <source>
        <dbReference type="EMBL" id="KAK9780165.1"/>
    </source>
</evidence>
<dbReference type="InterPro" id="IPR050268">
    <property type="entry name" value="NADH-dep_flavin_reductase"/>
</dbReference>
<keyword evidence="5" id="KW-1185">Reference proteome</keyword>
<accession>A0ABR2Y260</accession>
<dbReference type="SUPFAM" id="SSF50475">
    <property type="entry name" value="FMN-binding split barrel"/>
    <property type="match status" value="1"/>
</dbReference>
<evidence type="ECO:0000313" key="5">
    <source>
        <dbReference type="Proteomes" id="UP001465668"/>
    </source>
</evidence>
<feature type="compositionally biased region" description="Low complexity" evidence="2">
    <location>
        <begin position="136"/>
        <end position="148"/>
    </location>
</feature>
<dbReference type="PANTHER" id="PTHR30466:SF1">
    <property type="entry name" value="FMN REDUCTASE (NADH) RUTF"/>
    <property type="match status" value="1"/>
</dbReference>
<feature type="region of interest" description="Disordered" evidence="2">
    <location>
        <begin position="134"/>
        <end position="174"/>
    </location>
</feature>
<dbReference type="InterPro" id="IPR002563">
    <property type="entry name" value="Flavin_Rdtase-like_dom"/>
</dbReference>
<protein>
    <submittedName>
        <fullName evidence="4">Flavin reductase like domain-containing protein</fullName>
    </submittedName>
</protein>
<reference evidence="4 5" key="1">
    <citation type="submission" date="2024-02" db="EMBL/GenBank/DDBJ databases">
        <title>First draft genome assembly of two strains of Seiridium cardinale.</title>
        <authorList>
            <person name="Emiliani G."/>
            <person name="Scali E."/>
        </authorList>
    </citation>
    <scope>NUCLEOTIDE SEQUENCE [LARGE SCALE GENOMIC DNA]</scope>
    <source>
        <strain evidence="4 5">BM-138-000479</strain>
    </source>
</reference>
<comment type="caution">
    <text evidence="4">The sequence shown here is derived from an EMBL/GenBank/DDBJ whole genome shotgun (WGS) entry which is preliminary data.</text>
</comment>
<name>A0ABR2Y260_9PEZI</name>
<dbReference type="Pfam" id="PF01613">
    <property type="entry name" value="Flavin_Reduct"/>
    <property type="match status" value="1"/>
</dbReference>
<feature type="compositionally biased region" description="Basic and acidic residues" evidence="2">
    <location>
        <begin position="384"/>
        <end position="407"/>
    </location>
</feature>
<organism evidence="4 5">
    <name type="scientific">Seiridium cardinale</name>
    <dbReference type="NCBI Taxonomy" id="138064"/>
    <lineage>
        <taxon>Eukaryota</taxon>
        <taxon>Fungi</taxon>
        <taxon>Dikarya</taxon>
        <taxon>Ascomycota</taxon>
        <taxon>Pezizomycotina</taxon>
        <taxon>Sordariomycetes</taxon>
        <taxon>Xylariomycetidae</taxon>
        <taxon>Amphisphaeriales</taxon>
        <taxon>Sporocadaceae</taxon>
        <taxon>Seiridium</taxon>
    </lineage>
</organism>
<dbReference type="Proteomes" id="UP001465668">
    <property type="component" value="Unassembled WGS sequence"/>
</dbReference>
<feature type="region of interest" description="Disordered" evidence="2">
    <location>
        <begin position="369"/>
        <end position="407"/>
    </location>
</feature>
<dbReference type="InterPro" id="IPR012349">
    <property type="entry name" value="Split_barrel_FMN-bd"/>
</dbReference>